<comment type="caution">
    <text evidence="4">The sequence shown here is derived from an EMBL/GenBank/DDBJ whole genome shotgun (WGS) entry which is preliminary data.</text>
</comment>
<reference evidence="4 5" key="1">
    <citation type="submission" date="2019-06" db="EMBL/GenBank/DDBJ databases">
        <title>Cerasibacillus sp. nov., isolated from maize field.</title>
        <authorList>
            <person name="Lin S.-Y."/>
            <person name="Tsai C.-F."/>
            <person name="Young C.-C."/>
        </authorList>
    </citation>
    <scope>NUCLEOTIDE SEQUENCE [LARGE SCALE GENOMIC DNA]</scope>
    <source>
        <strain evidence="4 5">CC-CFT480</strain>
    </source>
</reference>
<keyword evidence="5" id="KW-1185">Reference proteome</keyword>
<proteinExistence type="predicted"/>
<keyword evidence="2" id="KW-1133">Transmembrane helix</keyword>
<feature type="transmembrane region" description="Helical" evidence="2">
    <location>
        <begin position="100"/>
        <end position="125"/>
    </location>
</feature>
<keyword evidence="2" id="KW-0812">Transmembrane</keyword>
<feature type="chain" id="PRO_5039654670" description="Preprotein translocase subunit Tim44" evidence="3">
    <location>
        <begin position="23"/>
        <end position="142"/>
    </location>
</feature>
<evidence type="ECO:0008006" key="6">
    <source>
        <dbReference type="Google" id="ProtNLM"/>
    </source>
</evidence>
<dbReference type="Proteomes" id="UP000321574">
    <property type="component" value="Unassembled WGS sequence"/>
</dbReference>
<accession>A0A5C8NT36</accession>
<keyword evidence="2" id="KW-0472">Membrane</keyword>
<keyword evidence="3" id="KW-0732">Signal</keyword>
<evidence type="ECO:0000256" key="2">
    <source>
        <dbReference type="SAM" id="Phobius"/>
    </source>
</evidence>
<feature type="region of interest" description="Disordered" evidence="1">
    <location>
        <begin position="38"/>
        <end position="72"/>
    </location>
</feature>
<feature type="signal peptide" evidence="3">
    <location>
        <begin position="1"/>
        <end position="22"/>
    </location>
</feature>
<evidence type="ECO:0000313" key="4">
    <source>
        <dbReference type="EMBL" id="TXL64399.1"/>
    </source>
</evidence>
<evidence type="ECO:0000256" key="1">
    <source>
        <dbReference type="SAM" id="MobiDB-lite"/>
    </source>
</evidence>
<dbReference type="EMBL" id="VDUW01000005">
    <property type="protein sequence ID" value="TXL64399.1"/>
    <property type="molecule type" value="Genomic_DNA"/>
</dbReference>
<protein>
    <recommendedName>
        <fullName evidence="6">Preprotein translocase subunit Tim44</fullName>
    </recommendedName>
</protein>
<evidence type="ECO:0000313" key="5">
    <source>
        <dbReference type="Proteomes" id="UP000321574"/>
    </source>
</evidence>
<evidence type="ECO:0000256" key="3">
    <source>
        <dbReference type="SAM" id="SignalP"/>
    </source>
</evidence>
<sequence>MKKLFTAMLVTLLVLSPIGSYVFQDQTTTVDAKRYKSGKKGFQMNPNRSNNPSQFQKKQNQKPKSNQTAKQNRKGGLMKGLMFGGLAGLLFGSLLANMGMLGSLFGLLINLGALYLLFVIIRKVVHMFKEQKKRKDADPWSH</sequence>
<dbReference type="RefSeq" id="WP_147667157.1">
    <property type="nucleotide sequence ID" value="NZ_VDUW01000005.1"/>
</dbReference>
<dbReference type="AlphaFoldDB" id="A0A5C8NT36"/>
<gene>
    <name evidence="4" type="ORF">FHP05_08725</name>
</gene>
<feature type="compositionally biased region" description="Low complexity" evidence="1">
    <location>
        <begin position="49"/>
        <end position="67"/>
    </location>
</feature>
<dbReference type="OrthoDB" id="2990597at2"/>
<name>A0A5C8NT36_9BACI</name>
<organism evidence="4 5">
    <name type="scientific">Cerasibacillus terrae</name>
    <dbReference type="NCBI Taxonomy" id="2498845"/>
    <lineage>
        <taxon>Bacteria</taxon>
        <taxon>Bacillati</taxon>
        <taxon>Bacillota</taxon>
        <taxon>Bacilli</taxon>
        <taxon>Bacillales</taxon>
        <taxon>Bacillaceae</taxon>
        <taxon>Cerasibacillus</taxon>
    </lineage>
</organism>